<organism evidence="3 4">
    <name type="scientific">Aromia moschata</name>
    <dbReference type="NCBI Taxonomy" id="1265417"/>
    <lineage>
        <taxon>Eukaryota</taxon>
        <taxon>Metazoa</taxon>
        <taxon>Ecdysozoa</taxon>
        <taxon>Arthropoda</taxon>
        <taxon>Hexapoda</taxon>
        <taxon>Insecta</taxon>
        <taxon>Pterygota</taxon>
        <taxon>Neoptera</taxon>
        <taxon>Endopterygota</taxon>
        <taxon>Coleoptera</taxon>
        <taxon>Polyphaga</taxon>
        <taxon>Cucujiformia</taxon>
        <taxon>Chrysomeloidea</taxon>
        <taxon>Cerambycidae</taxon>
        <taxon>Cerambycinae</taxon>
        <taxon>Callichromatini</taxon>
        <taxon>Aromia</taxon>
    </lineage>
</organism>
<proteinExistence type="predicted"/>
<dbReference type="Proteomes" id="UP001162162">
    <property type="component" value="Unassembled WGS sequence"/>
</dbReference>
<dbReference type="EMBL" id="JAPWTK010000388">
    <property type="protein sequence ID" value="KAJ8941101.1"/>
    <property type="molecule type" value="Genomic_DNA"/>
</dbReference>
<keyword evidence="2" id="KW-0472">Membrane</keyword>
<evidence type="ECO:0000256" key="1">
    <source>
        <dbReference type="SAM" id="MobiDB-lite"/>
    </source>
</evidence>
<evidence type="ECO:0000256" key="2">
    <source>
        <dbReference type="SAM" id="Phobius"/>
    </source>
</evidence>
<feature type="transmembrane region" description="Helical" evidence="2">
    <location>
        <begin position="20"/>
        <end position="36"/>
    </location>
</feature>
<keyword evidence="2" id="KW-0812">Transmembrane</keyword>
<reference evidence="3" key="1">
    <citation type="journal article" date="2023" name="Insect Mol. Biol.">
        <title>Genome sequencing provides insights into the evolution of gene families encoding plant cell wall-degrading enzymes in longhorned beetles.</title>
        <authorList>
            <person name="Shin N.R."/>
            <person name="Okamura Y."/>
            <person name="Kirsch R."/>
            <person name="Pauchet Y."/>
        </authorList>
    </citation>
    <scope>NUCLEOTIDE SEQUENCE</scope>
    <source>
        <strain evidence="3">AMC_N1</strain>
    </source>
</reference>
<name>A0AAV8XQ66_9CUCU</name>
<gene>
    <name evidence="3" type="ORF">NQ318_019106</name>
</gene>
<dbReference type="AlphaFoldDB" id="A0AAV8XQ66"/>
<keyword evidence="4" id="KW-1185">Reference proteome</keyword>
<evidence type="ECO:0000313" key="4">
    <source>
        <dbReference type="Proteomes" id="UP001162162"/>
    </source>
</evidence>
<sequence>MMQMINDNTLQKMFYFRMNLHLQFTAICIIIGPFFIDGNLNEETYLALLQNNVVPTMANLYPAEGNPQLPVYTKNKDFPPKLASIVSLLIFSTETGVTVKGGSFFPMWEDIFGFFRPFPRYHPPFSPRDSERSDPVAPLTGVARENTKGLFRRTPGGEFGGRVIGELLKKFRVRNFEKKNPGSKVTPKRTMGPSSKPKRPWAFFSPMPQNGLN</sequence>
<comment type="caution">
    <text evidence="3">The sequence shown here is derived from an EMBL/GenBank/DDBJ whole genome shotgun (WGS) entry which is preliminary data.</text>
</comment>
<protein>
    <submittedName>
        <fullName evidence="3">Uncharacterized protein</fullName>
    </submittedName>
</protein>
<accession>A0AAV8XQ66</accession>
<keyword evidence="2" id="KW-1133">Transmembrane helix</keyword>
<evidence type="ECO:0000313" key="3">
    <source>
        <dbReference type="EMBL" id="KAJ8941101.1"/>
    </source>
</evidence>
<feature type="region of interest" description="Disordered" evidence="1">
    <location>
        <begin position="178"/>
        <end position="213"/>
    </location>
</feature>